<feature type="compositionally biased region" description="Gly residues" evidence="3">
    <location>
        <begin position="857"/>
        <end position="870"/>
    </location>
</feature>
<feature type="region of interest" description="Disordered" evidence="3">
    <location>
        <begin position="436"/>
        <end position="476"/>
    </location>
</feature>
<dbReference type="RefSeq" id="XP_043049576.1">
    <property type="nucleotide sequence ID" value="XM_043195871.1"/>
</dbReference>
<organism evidence="4 5">
    <name type="scientific">Scheffersomyces spartinae</name>
    <dbReference type="NCBI Taxonomy" id="45513"/>
    <lineage>
        <taxon>Eukaryota</taxon>
        <taxon>Fungi</taxon>
        <taxon>Dikarya</taxon>
        <taxon>Ascomycota</taxon>
        <taxon>Saccharomycotina</taxon>
        <taxon>Pichiomycetes</taxon>
        <taxon>Debaryomycetaceae</taxon>
        <taxon>Scheffersomyces</taxon>
    </lineage>
</organism>
<feature type="compositionally biased region" description="Acidic residues" evidence="3">
    <location>
        <begin position="224"/>
        <end position="240"/>
    </location>
</feature>
<protein>
    <submittedName>
        <fullName evidence="4">Actin-like protein arp8</fullName>
    </submittedName>
</protein>
<feature type="compositionally biased region" description="Low complexity" evidence="3">
    <location>
        <begin position="17"/>
        <end position="29"/>
    </location>
</feature>
<keyword evidence="5" id="KW-1185">Reference proteome</keyword>
<feature type="coiled-coil region" evidence="2">
    <location>
        <begin position="157"/>
        <end position="186"/>
    </location>
</feature>
<dbReference type="Gene3D" id="3.30.420.580">
    <property type="match status" value="1"/>
</dbReference>
<comment type="caution">
    <text evidence="4">The sequence shown here is derived from an EMBL/GenBank/DDBJ whole genome shotgun (WGS) entry which is preliminary data.</text>
</comment>
<dbReference type="SMART" id="SM00268">
    <property type="entry name" value="ACTIN"/>
    <property type="match status" value="1"/>
</dbReference>
<dbReference type="Gene3D" id="3.90.640.10">
    <property type="entry name" value="Actin, Chain A, domain 4"/>
    <property type="match status" value="1"/>
</dbReference>
<dbReference type="SUPFAM" id="SSF53067">
    <property type="entry name" value="Actin-like ATPase domain"/>
    <property type="match status" value="2"/>
</dbReference>
<dbReference type="Pfam" id="PF00022">
    <property type="entry name" value="Actin"/>
    <property type="match status" value="1"/>
</dbReference>
<feature type="compositionally biased region" description="Polar residues" evidence="3">
    <location>
        <begin position="443"/>
        <end position="455"/>
    </location>
</feature>
<comment type="similarity">
    <text evidence="1">Belongs to the actin family.</text>
</comment>
<feature type="region of interest" description="Disordered" evidence="3">
    <location>
        <begin position="1"/>
        <end position="99"/>
    </location>
</feature>
<dbReference type="Gene3D" id="3.30.420.40">
    <property type="match status" value="3"/>
</dbReference>
<dbReference type="Proteomes" id="UP000790833">
    <property type="component" value="Unassembled WGS sequence"/>
</dbReference>
<evidence type="ECO:0000256" key="2">
    <source>
        <dbReference type="SAM" id="Coils"/>
    </source>
</evidence>
<feature type="region of interest" description="Disordered" evidence="3">
    <location>
        <begin position="830"/>
        <end position="870"/>
    </location>
</feature>
<feature type="compositionally biased region" description="Acidic residues" evidence="3">
    <location>
        <begin position="37"/>
        <end position="54"/>
    </location>
</feature>
<evidence type="ECO:0000256" key="1">
    <source>
        <dbReference type="RuleBase" id="RU000487"/>
    </source>
</evidence>
<dbReference type="OrthoDB" id="5572108at2759"/>
<keyword evidence="2" id="KW-0175">Coiled coil</keyword>
<evidence type="ECO:0000256" key="3">
    <source>
        <dbReference type="SAM" id="MobiDB-lite"/>
    </source>
</evidence>
<dbReference type="PANTHER" id="PTHR11937">
    <property type="entry name" value="ACTIN"/>
    <property type="match status" value="1"/>
</dbReference>
<feature type="compositionally biased region" description="Low complexity" evidence="3">
    <location>
        <begin position="836"/>
        <end position="856"/>
    </location>
</feature>
<dbReference type="InterPro" id="IPR004000">
    <property type="entry name" value="Actin"/>
</dbReference>
<dbReference type="CDD" id="cd10206">
    <property type="entry name" value="ASKHA_NBD_Arp8-like"/>
    <property type="match status" value="1"/>
</dbReference>
<dbReference type="AlphaFoldDB" id="A0A9P7V9X2"/>
<dbReference type="GeneID" id="66118606"/>
<sequence>MEPSSPAALTSEVGDGPSSPAVAPDSSPVKAKRVAEDEGGAGEDDEEADGEAEEAETKEAAVKPTKTRAAPKKRAKTSATAKAKGDPKKPSAEVLQRRKEGRIKAAMTIAENLKKTGIGRFENENNFGLTSVKTVPLINQKNYFTDYLKRDEQVSFVRNWRLEKNQQQLLKKKKEQEEVLRKQQHQQQLAQQLNQTTTQSFDNFDLAHIKDETREMLTTPKPEAEDDDDEEDDNDNEDSGEGTYKQGSDTVVIHPGSTNIRIGRATEAYPTTIPSVIAVRTLEEEIIHPHEPYPVREVDANGDIQFDENFNKMKAEVTKDFKARMRFYKRRVLPNSRETAANFNRKQYPERIPDHNDPYRKEWLLEQEIPTTTKYLVGEEALKLPPQAKGWKLRYPIIKGRFNEVDDYYRSPQEVLGDLSNIVLAGVNKVLLEEVEVSEEQPNESNGSTFSNGTKESSEPLKNGATTSASATGDPEGLTASDLKSMNCILVIPDLYDKAYVEAWCEVLFKYVGFGRIAVIQESVAATFGAGTSSACVIDMGSQTTSITCVDEGLVINDLRILLDYGGDDITTAFVKLLLESAFPYNDIDLRLKGDDWELAQQLKEQFVTCQDADIAVQLYSFYKRKCGQMTEKYDFKVFDEVMLAPLGLFYPALFEKHLEKTNRKNLLFPISRDQYLMKPNNPFSQAQESLSKGEVTCNMTEEELLLRLVDLKQTKMAINPATNKPKPTKTSTLDRVYLESIPLEKAIVELITNAGLATDFEKTRKFYDNLLVVGGGFAKISGFDLVLSDRINIWRPRFLSTSLVDEVVDKCILEKKRFEKERQALVAQIKEKRNGSNGSTSSTTTNEAISRTGTPGENGTGTGTGSGGGDDIILTSEELQAIDKQVKIAFDIEELELISEKGLTLGVNVLPPPREFDPEMLTWKGASVFGRIKVITELWISHNDWDLLQSRCLFYKSLFTY</sequence>
<proteinExistence type="inferred from homology"/>
<name>A0A9P7V9X2_9ASCO</name>
<feature type="region of interest" description="Disordered" evidence="3">
    <location>
        <begin position="211"/>
        <end position="253"/>
    </location>
</feature>
<feature type="compositionally biased region" description="Basic and acidic residues" evidence="3">
    <location>
        <begin position="83"/>
        <end position="98"/>
    </location>
</feature>
<dbReference type="InterPro" id="IPR043129">
    <property type="entry name" value="ATPase_NBD"/>
</dbReference>
<accession>A0A9P7V9X2</accession>
<feature type="compositionally biased region" description="Basic residues" evidence="3">
    <location>
        <begin position="65"/>
        <end position="76"/>
    </location>
</feature>
<dbReference type="EMBL" id="JAHMUF010000009">
    <property type="protein sequence ID" value="KAG7194029.1"/>
    <property type="molecule type" value="Genomic_DNA"/>
</dbReference>
<evidence type="ECO:0000313" key="5">
    <source>
        <dbReference type="Proteomes" id="UP000790833"/>
    </source>
</evidence>
<evidence type="ECO:0000313" key="4">
    <source>
        <dbReference type="EMBL" id="KAG7194029.1"/>
    </source>
</evidence>
<gene>
    <name evidence="4" type="primary">ARP8</name>
    <name evidence="4" type="ORF">KQ657_005232</name>
</gene>
<reference evidence="4" key="1">
    <citation type="submission" date="2021-03" db="EMBL/GenBank/DDBJ databases">
        <authorList>
            <person name="Palmer J.M."/>
        </authorList>
    </citation>
    <scope>NUCLEOTIDE SEQUENCE</scope>
    <source>
        <strain evidence="4">ARV_011</strain>
    </source>
</reference>